<keyword evidence="1" id="KW-1133">Transmembrane helix</keyword>
<name>A0A0L6U902_9BASI</name>
<dbReference type="AlphaFoldDB" id="A0A0L6U902"/>
<comment type="caution">
    <text evidence="2">The sequence shown here is derived from an EMBL/GenBank/DDBJ whole genome shotgun (WGS) entry which is preliminary data.</text>
</comment>
<proteinExistence type="predicted"/>
<dbReference type="OrthoDB" id="10326695at2759"/>
<evidence type="ECO:0000313" key="2">
    <source>
        <dbReference type="EMBL" id="KNZ44767.1"/>
    </source>
</evidence>
<gene>
    <name evidence="2" type="ORF">VP01_8850g1</name>
</gene>
<feature type="non-terminal residue" evidence="2">
    <location>
        <position position="1"/>
    </location>
</feature>
<protein>
    <submittedName>
        <fullName evidence="2">Uncharacterized protein</fullName>
    </submittedName>
</protein>
<evidence type="ECO:0000313" key="3">
    <source>
        <dbReference type="Proteomes" id="UP000037035"/>
    </source>
</evidence>
<feature type="transmembrane region" description="Helical" evidence="1">
    <location>
        <begin position="108"/>
        <end position="127"/>
    </location>
</feature>
<keyword evidence="1" id="KW-0812">Transmembrane</keyword>
<evidence type="ECO:0000256" key="1">
    <source>
        <dbReference type="SAM" id="Phobius"/>
    </source>
</evidence>
<accession>A0A0L6U902</accession>
<dbReference type="EMBL" id="LAVV01014438">
    <property type="protein sequence ID" value="KNZ44767.1"/>
    <property type="molecule type" value="Genomic_DNA"/>
</dbReference>
<keyword evidence="1" id="KW-0472">Membrane</keyword>
<organism evidence="2 3">
    <name type="scientific">Puccinia sorghi</name>
    <dbReference type="NCBI Taxonomy" id="27349"/>
    <lineage>
        <taxon>Eukaryota</taxon>
        <taxon>Fungi</taxon>
        <taxon>Dikarya</taxon>
        <taxon>Basidiomycota</taxon>
        <taxon>Pucciniomycotina</taxon>
        <taxon>Pucciniomycetes</taxon>
        <taxon>Pucciniales</taxon>
        <taxon>Pucciniaceae</taxon>
        <taxon>Puccinia</taxon>
    </lineage>
</organism>
<dbReference type="VEuPathDB" id="FungiDB:VP01_8850g1"/>
<keyword evidence="3" id="KW-1185">Reference proteome</keyword>
<sequence>IPTFLMISQIITHIFLKEPEKTLKKINNHSQLFYSKSNPFLITLSKRIKSTPLSIDIITFSRSNDLIVTKDGIRKTVLFLLSFHPLYHNNSTFNRLAELIEDLYLKHLVRDVVILFISLFLTIFLFIRKICHPKNHKYSQLALEMTLQKKLPENNKFISDCIGHFSHDAHEKNRKYFEKFGIPSWSDEQWESVKNNPNPILSN</sequence>
<dbReference type="Proteomes" id="UP000037035">
    <property type="component" value="Unassembled WGS sequence"/>
</dbReference>
<feature type="non-terminal residue" evidence="2">
    <location>
        <position position="203"/>
    </location>
</feature>
<reference evidence="2 3" key="1">
    <citation type="submission" date="2015-08" db="EMBL/GenBank/DDBJ databases">
        <title>Next Generation Sequencing and Analysis of the Genome of Puccinia sorghi L Schw, the Causal Agent of Maize Common Rust.</title>
        <authorList>
            <person name="Rochi L."/>
            <person name="Burguener G."/>
            <person name="Darino M."/>
            <person name="Turjanski A."/>
            <person name="Kreff E."/>
            <person name="Dieguez M.J."/>
            <person name="Sacco F."/>
        </authorList>
    </citation>
    <scope>NUCLEOTIDE SEQUENCE [LARGE SCALE GENOMIC DNA]</scope>
    <source>
        <strain evidence="2 3">RO10H11247</strain>
    </source>
</reference>